<dbReference type="SUPFAM" id="SSF57184">
    <property type="entry name" value="Growth factor receptor domain"/>
    <property type="match status" value="1"/>
</dbReference>
<feature type="domain" description="Furin-like cysteine-rich" evidence="1">
    <location>
        <begin position="1"/>
        <end position="78"/>
    </location>
</feature>
<evidence type="ECO:0000313" key="3">
    <source>
        <dbReference type="Proteomes" id="UP000277204"/>
    </source>
</evidence>
<protein>
    <recommendedName>
        <fullName evidence="1">Furin-like cysteine-rich domain-containing protein</fullName>
    </recommendedName>
</protein>
<dbReference type="STRING" id="48269.A0A183M5V9"/>
<dbReference type="EMBL" id="UZAI01006415">
    <property type="protein sequence ID" value="VDO95301.1"/>
    <property type="molecule type" value="Genomic_DNA"/>
</dbReference>
<dbReference type="Proteomes" id="UP000277204">
    <property type="component" value="Unassembled WGS sequence"/>
</dbReference>
<reference evidence="2 3" key="1">
    <citation type="submission" date="2018-11" db="EMBL/GenBank/DDBJ databases">
        <authorList>
            <consortium name="Pathogen Informatics"/>
        </authorList>
    </citation>
    <scope>NUCLEOTIDE SEQUENCE [LARGE SCALE GENOMIC DNA]</scope>
    <source>
        <strain evidence="2 3">Zambia</strain>
    </source>
</reference>
<dbReference type="InterPro" id="IPR036941">
    <property type="entry name" value="Rcpt_L-dom_sf"/>
</dbReference>
<dbReference type="Gene3D" id="2.10.220.10">
    <property type="entry name" value="Hormone Receptor, Insulin-like Growth Factor Receptor 1, Chain A, domain 2"/>
    <property type="match status" value="1"/>
</dbReference>
<name>A0A183M5V9_9TREM</name>
<dbReference type="SUPFAM" id="SSF52058">
    <property type="entry name" value="L domain-like"/>
    <property type="match status" value="1"/>
</dbReference>
<accession>A0A183M5V9</accession>
<dbReference type="InterPro" id="IPR006211">
    <property type="entry name" value="Furin-like_Cys-rich_dom"/>
</dbReference>
<dbReference type="InterPro" id="IPR009030">
    <property type="entry name" value="Growth_fac_rcpt_cys_sf"/>
</dbReference>
<evidence type="ECO:0000313" key="2">
    <source>
        <dbReference type="EMBL" id="VDO95301.1"/>
    </source>
</evidence>
<organism evidence="2 3">
    <name type="scientific">Schistosoma margrebowiei</name>
    <dbReference type="NCBI Taxonomy" id="48269"/>
    <lineage>
        <taxon>Eukaryota</taxon>
        <taxon>Metazoa</taxon>
        <taxon>Spiralia</taxon>
        <taxon>Lophotrochozoa</taxon>
        <taxon>Platyhelminthes</taxon>
        <taxon>Trematoda</taxon>
        <taxon>Digenea</taxon>
        <taxon>Strigeidida</taxon>
        <taxon>Schistosomatoidea</taxon>
        <taxon>Schistosomatidae</taxon>
        <taxon>Schistosoma</taxon>
    </lineage>
</organism>
<dbReference type="Gene3D" id="3.80.20.20">
    <property type="entry name" value="Receptor L-domain"/>
    <property type="match status" value="1"/>
</dbReference>
<dbReference type="Pfam" id="PF00757">
    <property type="entry name" value="Furin-like"/>
    <property type="match status" value="1"/>
</dbReference>
<proteinExistence type="predicted"/>
<feature type="non-terminal residue" evidence="2">
    <location>
        <position position="1"/>
    </location>
</feature>
<evidence type="ECO:0000259" key="1">
    <source>
        <dbReference type="Pfam" id="PF00757"/>
    </source>
</evidence>
<dbReference type="CDD" id="cd00064">
    <property type="entry name" value="FU"/>
    <property type="match status" value="1"/>
</dbReference>
<keyword evidence="3" id="KW-1185">Reference proteome</keyword>
<dbReference type="AlphaFoldDB" id="A0A183M5V9"/>
<sequence>CDPVCTDNGLACHVDNPQKCCDSECSGGCSGPSPNECLSCKHVKLNELCLNHCPPSYYLLNNLYCITREECINRQEIVEGVNACGDINVYKVSDLKQVRGCVTAQSILISIRDCEDGDTSKFMDAFSDLEEIYTSLHVISSDSLQSLTFLRSLRIIHGLKRDGSVPNGPTKYVRNCSFVSILFCYNYLMNSLMMFVLFS</sequence>
<dbReference type="InterPro" id="IPR006212">
    <property type="entry name" value="Furin_repeat"/>
</dbReference>
<dbReference type="SMART" id="SM00261">
    <property type="entry name" value="FU"/>
    <property type="match status" value="1"/>
</dbReference>
<gene>
    <name evidence="2" type="ORF">SMRZ_LOCUS11434</name>
</gene>